<name>A0A2A9DZ33_9MICO</name>
<proteinExistence type="predicted"/>
<dbReference type="InterPro" id="IPR048469">
    <property type="entry name" value="YchJ-like_M"/>
</dbReference>
<organism evidence="2 3">
    <name type="scientific">Paramicrobacterium agarici</name>
    <dbReference type="NCBI Taxonomy" id="630514"/>
    <lineage>
        <taxon>Bacteria</taxon>
        <taxon>Bacillati</taxon>
        <taxon>Actinomycetota</taxon>
        <taxon>Actinomycetes</taxon>
        <taxon>Micrococcales</taxon>
        <taxon>Microbacteriaceae</taxon>
        <taxon>Paramicrobacterium</taxon>
    </lineage>
</organism>
<feature type="domain" description="YchJ-like middle NTF2-like" evidence="1">
    <location>
        <begin position="35"/>
        <end position="129"/>
    </location>
</feature>
<dbReference type="PANTHER" id="PTHR33747">
    <property type="entry name" value="UPF0225 PROTEIN SCO1677"/>
    <property type="match status" value="1"/>
</dbReference>
<dbReference type="Gene3D" id="3.10.450.50">
    <property type="match status" value="1"/>
</dbReference>
<gene>
    <name evidence="2" type="ORF">ATJ78_2145</name>
</gene>
<protein>
    <submittedName>
        <fullName evidence="2">SEC-C motif-containing protein</fullName>
    </submittedName>
</protein>
<dbReference type="AlphaFoldDB" id="A0A2A9DZ33"/>
<comment type="caution">
    <text evidence="2">The sequence shown here is derived from an EMBL/GenBank/DDBJ whole genome shotgun (WGS) entry which is preliminary data.</text>
</comment>
<dbReference type="EMBL" id="PDJE01000001">
    <property type="protein sequence ID" value="PFG31190.1"/>
    <property type="molecule type" value="Genomic_DNA"/>
</dbReference>
<accession>A0A2A9DZ33</accession>
<dbReference type="InterPro" id="IPR032710">
    <property type="entry name" value="NTF2-like_dom_sf"/>
</dbReference>
<reference evidence="2 3" key="1">
    <citation type="submission" date="2017-10" db="EMBL/GenBank/DDBJ databases">
        <title>Sequencing the genomes of 1000 actinobacteria strains.</title>
        <authorList>
            <person name="Klenk H.-P."/>
        </authorList>
    </citation>
    <scope>NUCLEOTIDE SEQUENCE [LARGE SCALE GENOMIC DNA]</scope>
    <source>
        <strain evidence="2 3">DSM 21798</strain>
    </source>
</reference>
<sequence>MDEAMSEAERCPCGSGDVFGECCARIVRGTALAPTAEQLMRSRYTAFALGDVGHLMRTWHASTRPREIDLDSSIRWWRLEIVETTGGGPFDRRGTVHFIAHYRTADARARQEERSSFVRDGRAWYYLDGAAVGA</sequence>
<dbReference type="Proteomes" id="UP000221369">
    <property type="component" value="Unassembled WGS sequence"/>
</dbReference>
<evidence type="ECO:0000313" key="3">
    <source>
        <dbReference type="Proteomes" id="UP000221369"/>
    </source>
</evidence>
<dbReference type="SUPFAM" id="SSF54427">
    <property type="entry name" value="NTF2-like"/>
    <property type="match status" value="1"/>
</dbReference>
<evidence type="ECO:0000259" key="1">
    <source>
        <dbReference type="Pfam" id="PF17775"/>
    </source>
</evidence>
<dbReference type="Pfam" id="PF17775">
    <property type="entry name" value="YchJ_M-like"/>
    <property type="match status" value="1"/>
</dbReference>
<dbReference type="Pfam" id="PF02810">
    <property type="entry name" value="SEC-C"/>
    <property type="match status" value="1"/>
</dbReference>
<dbReference type="PANTHER" id="PTHR33747:SF1">
    <property type="entry name" value="ADENYLATE CYCLASE-ASSOCIATED CAP C-TERMINAL DOMAIN-CONTAINING PROTEIN"/>
    <property type="match status" value="1"/>
</dbReference>
<keyword evidence="3" id="KW-1185">Reference proteome</keyword>
<evidence type="ECO:0000313" key="2">
    <source>
        <dbReference type="EMBL" id="PFG31190.1"/>
    </source>
</evidence>
<dbReference type="InterPro" id="IPR004027">
    <property type="entry name" value="SEC_C_motif"/>
</dbReference>
<dbReference type="OrthoDB" id="21421at2"/>